<evidence type="ECO:0000256" key="9">
    <source>
        <dbReference type="ARBA" id="ARBA00022840"/>
    </source>
</evidence>
<evidence type="ECO:0000256" key="2">
    <source>
        <dbReference type="ARBA" id="ARBA00009334"/>
    </source>
</evidence>
<dbReference type="InterPro" id="IPR014001">
    <property type="entry name" value="Helicase_ATP-bd"/>
</dbReference>
<feature type="domain" description="Helicase C-terminal" evidence="17">
    <location>
        <begin position="1032"/>
        <end position="1190"/>
    </location>
</feature>
<evidence type="ECO:0000256" key="12">
    <source>
        <dbReference type="ARBA" id="ARBA00037449"/>
    </source>
</evidence>
<keyword evidence="5" id="KW-0698">rRNA processing</keyword>
<comment type="caution">
    <text evidence="19">The sequence shown here is derived from an EMBL/GenBank/DDBJ whole genome shotgun (WGS) entry which is preliminary data.</text>
</comment>
<feature type="short sequence motif" description="Q motif" evidence="13">
    <location>
        <begin position="123"/>
        <end position="151"/>
    </location>
</feature>
<keyword evidence="4" id="KW-0690">Ribosome biogenesis</keyword>
<dbReference type="Pfam" id="PF00271">
    <property type="entry name" value="Helicase_C"/>
    <property type="match status" value="1"/>
</dbReference>
<dbReference type="InterPro" id="IPR001650">
    <property type="entry name" value="Helicase_C-like"/>
</dbReference>
<dbReference type="EC" id="3.6.4.13" evidence="3"/>
<feature type="compositionally biased region" description="Low complexity" evidence="14">
    <location>
        <begin position="35"/>
        <end position="57"/>
    </location>
</feature>
<dbReference type="Pfam" id="PF00078">
    <property type="entry name" value="RVT_1"/>
    <property type="match status" value="1"/>
</dbReference>
<dbReference type="GO" id="GO:0016787">
    <property type="term" value="F:hydrolase activity"/>
    <property type="evidence" value="ECO:0007669"/>
    <property type="project" value="UniProtKB-KW"/>
</dbReference>
<dbReference type="EMBL" id="QGNW01001077">
    <property type="protein sequence ID" value="RVW56492.1"/>
    <property type="molecule type" value="Genomic_DNA"/>
</dbReference>
<dbReference type="GO" id="GO:0003724">
    <property type="term" value="F:RNA helicase activity"/>
    <property type="evidence" value="ECO:0007669"/>
    <property type="project" value="UniProtKB-EC"/>
</dbReference>
<name>A0A438F961_VITVI</name>
<keyword evidence="9" id="KW-0067">ATP-binding</keyword>
<evidence type="ECO:0000256" key="4">
    <source>
        <dbReference type="ARBA" id="ARBA00022517"/>
    </source>
</evidence>
<protein>
    <recommendedName>
        <fullName evidence="3">RNA helicase</fullName>
        <ecNumber evidence="3">3.6.4.13</ecNumber>
    </recommendedName>
</protein>
<dbReference type="PROSITE" id="PS50878">
    <property type="entry name" value="RT_POL"/>
    <property type="match status" value="1"/>
</dbReference>
<evidence type="ECO:0000256" key="13">
    <source>
        <dbReference type="PROSITE-ProRule" id="PRU00552"/>
    </source>
</evidence>
<dbReference type="CDD" id="cd18787">
    <property type="entry name" value="SF2_C_DEAD"/>
    <property type="match status" value="1"/>
</dbReference>
<keyword evidence="10" id="KW-0694">RNA-binding</keyword>
<evidence type="ECO:0000259" key="16">
    <source>
        <dbReference type="PROSITE" id="PS51192"/>
    </source>
</evidence>
<dbReference type="SUPFAM" id="SSF52540">
    <property type="entry name" value="P-loop containing nucleoside triphosphate hydrolases"/>
    <property type="match status" value="2"/>
</dbReference>
<dbReference type="SMART" id="SM00487">
    <property type="entry name" value="DEXDc"/>
    <property type="match status" value="1"/>
</dbReference>
<keyword evidence="11" id="KW-0539">Nucleus</keyword>
<evidence type="ECO:0000256" key="14">
    <source>
        <dbReference type="SAM" id="MobiDB-lite"/>
    </source>
</evidence>
<dbReference type="Proteomes" id="UP000288805">
    <property type="component" value="Unassembled WGS sequence"/>
</dbReference>
<proteinExistence type="inferred from homology"/>
<dbReference type="InterPro" id="IPR043502">
    <property type="entry name" value="DNA/RNA_pol_sf"/>
</dbReference>
<keyword evidence="6" id="KW-0547">Nucleotide-binding</keyword>
<dbReference type="PANTHER" id="PTHR47958">
    <property type="entry name" value="ATP-DEPENDENT RNA HELICASE DBP3"/>
    <property type="match status" value="1"/>
</dbReference>
<dbReference type="InterPro" id="IPR000477">
    <property type="entry name" value="RT_dom"/>
</dbReference>
<evidence type="ECO:0000256" key="10">
    <source>
        <dbReference type="ARBA" id="ARBA00022884"/>
    </source>
</evidence>
<dbReference type="GO" id="GO:0005524">
    <property type="term" value="F:ATP binding"/>
    <property type="evidence" value="ECO:0007669"/>
    <property type="project" value="UniProtKB-KW"/>
</dbReference>
<comment type="similarity">
    <text evidence="2">Belongs to the DEAD box helicase family. DDX5/DBP2 subfamily.</text>
</comment>
<evidence type="ECO:0000259" key="15">
    <source>
        <dbReference type="PROSITE" id="PS50878"/>
    </source>
</evidence>
<dbReference type="InterPro" id="IPR027417">
    <property type="entry name" value="P-loop_NTPase"/>
</dbReference>
<evidence type="ECO:0000259" key="18">
    <source>
        <dbReference type="PROSITE" id="PS51195"/>
    </source>
</evidence>
<dbReference type="InterPro" id="IPR000629">
    <property type="entry name" value="RNA-helicase_DEAD-box_CS"/>
</dbReference>
<evidence type="ECO:0000256" key="3">
    <source>
        <dbReference type="ARBA" id="ARBA00012552"/>
    </source>
</evidence>
<evidence type="ECO:0000313" key="20">
    <source>
        <dbReference type="Proteomes" id="UP000288805"/>
    </source>
</evidence>
<dbReference type="PROSITE" id="PS51195">
    <property type="entry name" value="Q_MOTIF"/>
    <property type="match status" value="1"/>
</dbReference>
<dbReference type="InterPro" id="IPR011545">
    <property type="entry name" value="DEAD/DEAH_box_helicase_dom"/>
</dbReference>
<feature type="domain" description="DEAD-box RNA helicase Q" evidence="18">
    <location>
        <begin position="123"/>
        <end position="151"/>
    </location>
</feature>
<dbReference type="PROSITE" id="PS51192">
    <property type="entry name" value="HELICASE_ATP_BIND_1"/>
    <property type="match status" value="1"/>
</dbReference>
<dbReference type="CDD" id="cd01650">
    <property type="entry name" value="RT_nLTR_like"/>
    <property type="match status" value="1"/>
</dbReference>
<dbReference type="PROSITE" id="PS51194">
    <property type="entry name" value="HELICASE_CTER"/>
    <property type="match status" value="1"/>
</dbReference>
<dbReference type="SMART" id="SM00490">
    <property type="entry name" value="HELICc"/>
    <property type="match status" value="1"/>
</dbReference>
<dbReference type="CDD" id="cd00268">
    <property type="entry name" value="DEADc"/>
    <property type="match status" value="1"/>
</dbReference>
<dbReference type="Pfam" id="PF00270">
    <property type="entry name" value="DEAD"/>
    <property type="match status" value="1"/>
</dbReference>
<evidence type="ECO:0000256" key="8">
    <source>
        <dbReference type="ARBA" id="ARBA00022806"/>
    </source>
</evidence>
<dbReference type="PROSITE" id="PS00039">
    <property type="entry name" value="DEAD_ATP_HELICASE"/>
    <property type="match status" value="1"/>
</dbReference>
<evidence type="ECO:0000256" key="6">
    <source>
        <dbReference type="ARBA" id="ARBA00022741"/>
    </source>
</evidence>
<accession>A0A438F961</accession>
<reference evidence="19 20" key="1">
    <citation type="journal article" date="2018" name="PLoS Genet.">
        <title>Population sequencing reveals clonal diversity and ancestral inbreeding in the grapevine cultivar Chardonnay.</title>
        <authorList>
            <person name="Roach M.J."/>
            <person name="Johnson D.L."/>
            <person name="Bohlmann J."/>
            <person name="van Vuuren H.J."/>
            <person name="Jones S.J."/>
            <person name="Pretorius I.S."/>
            <person name="Schmidt S.A."/>
            <person name="Borneman A.R."/>
        </authorList>
    </citation>
    <scope>NUCLEOTIDE SEQUENCE [LARGE SCALE GENOMIC DNA]</scope>
    <source>
        <strain evidence="20">cv. Chardonnay</strain>
        <tissue evidence="19">Leaf</tissue>
    </source>
</reference>
<feature type="region of interest" description="Disordered" evidence="14">
    <location>
        <begin position="1"/>
        <end position="57"/>
    </location>
</feature>
<sequence length="1246" mass="139230">MSYVPPHLRNPSSSLSRTSKPTETSAVTLDDTHRTTNNLSYSSTNSHLSHSNASSSHSLSRWASSNAAAVPRTPSVPEPVFPQWKPSDRVFRMKPEQIEEVRLRLNVDVTVAPDLPPAPAPIESFTDMGLHQSIMKDISFHEYTRPTFIQAQAMPVALSGRDLLGCAETGSGKTAAFAIPMIQHCLAQPPVRRGDGPLALVLAPTRELAQQIEKEVKAFSRSLDSFRTAIVVGGTNISEQRSELRAGVNIVVATPGRFIHHLQEGNTSLSRISFVVLDEADRMLDMGFEPQIREVMQNLPQKHQTLLFSATMPMEIETLAQEYLNNPVQVKVGKVSCPTANVSQILEKVSESEKQGKLTVPSLTLQFKTFIRLYKDVIHGKQIKANKFSHDSLAKEQEVREGIVNAFQHQLLEEPGWRAGIEGLHLQRLNHSEAEVLEMPFTKEEIFLAMMEMNGDKAPGPDGVLANRLKKVLGKVVSADQNAFGRGRQILDASLIANEVVDYWQKRKEKGLVGKLDIKKAYDSINWNFLMKVLHKMGFGSRWMEWIRWCISIAKFSVFVNGVPTGFFSSSKGLRQGDPISPYLFVLGMEVLSALIRRAVEGGFISGCRLRGRGGMEMNVSHLLFADDTIIFCEARNKHLTHLGWILAWFEAAFGLRINLAKSELIPVGEVEDIEEMVVELGCRVGDFLVKYLGLPLGAHHKALSMWDGVEERMRRRLALWKRHYLSKGGRIILIKSSLASIPIYQLSLFRMPKLVVKRLEKLQRDFLWRGGNLERKIYLINWEVVCTQKEKGGLGIRKIVLLNKALLGDPEGGKWCWDNIEFKVRRGTKVKFWIDHWCNNAALSQNFPQLYAMAVFRNAMVNEVWDSSLGQGGWNLRLYRDFNDWELDLIEELLLLLRDFRISSEEDSVLWKGGGLDIFRIRDAYNLLAAPNPLVFPKKSIWVDKVPTKVAFFAWEPLGKKSSRWIGFKIKGGSSLIVVICVAVKRKMCSQRQLKRCYFVEGALLWGVYGRGVLFAFRLLGVVSGSLRAGEIDGLLALLVEEASQAERCGRPFPLTIVFVERKTRCDEVAEALVAQGLRAVALHGGRSQAEREAALRDFRNGATNILVATDVASRGLDVTGVAHVVNLDLPKAMEDYVHRIGRTGRAGSTGQATSFYTDRDVFLVAHIRKAIADVGSGNTVAFATGKVARRKEREAAAAQKEARIALSNLSLVGPTSLNIEEKYRFMMSPSSIKTEGAADDAWDD</sequence>
<dbReference type="InterPro" id="IPR014014">
    <property type="entry name" value="RNA_helicase_DEAD_Q_motif"/>
</dbReference>
<comment type="function">
    <text evidence="12">ATP-dependent RNA helicase required for 60S ribosomal subunit synthesis. Involved in efficient pre-rRNA processing, predominantly at site A3, which is necessary for the normal formation of 25S and 5.8S rRNAs.</text>
</comment>
<keyword evidence="7" id="KW-0378">Hydrolase</keyword>
<comment type="subcellular location">
    <subcellularLocation>
        <location evidence="1">Nucleus</location>
        <location evidence="1">Nucleolus</location>
    </subcellularLocation>
</comment>
<dbReference type="AlphaFoldDB" id="A0A438F961"/>
<organism evidence="19 20">
    <name type="scientific">Vitis vinifera</name>
    <name type="common">Grape</name>
    <dbReference type="NCBI Taxonomy" id="29760"/>
    <lineage>
        <taxon>Eukaryota</taxon>
        <taxon>Viridiplantae</taxon>
        <taxon>Streptophyta</taxon>
        <taxon>Embryophyta</taxon>
        <taxon>Tracheophyta</taxon>
        <taxon>Spermatophyta</taxon>
        <taxon>Magnoliopsida</taxon>
        <taxon>eudicotyledons</taxon>
        <taxon>Gunneridae</taxon>
        <taxon>Pentapetalae</taxon>
        <taxon>rosids</taxon>
        <taxon>Vitales</taxon>
        <taxon>Vitaceae</taxon>
        <taxon>Viteae</taxon>
        <taxon>Vitis</taxon>
    </lineage>
</organism>
<feature type="compositionally biased region" description="Polar residues" evidence="14">
    <location>
        <begin position="10"/>
        <end position="27"/>
    </location>
</feature>
<dbReference type="InterPro" id="IPR044742">
    <property type="entry name" value="DEAD/DEAH_RhlB"/>
</dbReference>
<evidence type="ECO:0000256" key="1">
    <source>
        <dbReference type="ARBA" id="ARBA00004604"/>
    </source>
</evidence>
<evidence type="ECO:0000256" key="11">
    <source>
        <dbReference type="ARBA" id="ARBA00023242"/>
    </source>
</evidence>
<evidence type="ECO:0000256" key="5">
    <source>
        <dbReference type="ARBA" id="ARBA00022552"/>
    </source>
</evidence>
<dbReference type="GO" id="GO:0003723">
    <property type="term" value="F:RNA binding"/>
    <property type="evidence" value="ECO:0007669"/>
    <property type="project" value="UniProtKB-KW"/>
</dbReference>
<dbReference type="SUPFAM" id="SSF56672">
    <property type="entry name" value="DNA/RNA polymerases"/>
    <property type="match status" value="1"/>
</dbReference>
<feature type="domain" description="Reverse transcriptase" evidence="15">
    <location>
        <begin position="435"/>
        <end position="697"/>
    </location>
</feature>
<dbReference type="Gene3D" id="3.40.50.300">
    <property type="entry name" value="P-loop containing nucleotide triphosphate hydrolases"/>
    <property type="match status" value="2"/>
</dbReference>
<feature type="domain" description="Helicase ATP-binding" evidence="16">
    <location>
        <begin position="154"/>
        <end position="330"/>
    </location>
</feature>
<keyword evidence="8 19" id="KW-0347">Helicase</keyword>
<gene>
    <name evidence="19" type="primary">DBP2_1</name>
    <name evidence="19" type="ORF">CK203_072504</name>
</gene>
<evidence type="ECO:0000256" key="7">
    <source>
        <dbReference type="ARBA" id="ARBA00022801"/>
    </source>
</evidence>
<evidence type="ECO:0000313" key="19">
    <source>
        <dbReference type="EMBL" id="RVW56492.1"/>
    </source>
</evidence>
<evidence type="ECO:0000259" key="17">
    <source>
        <dbReference type="PROSITE" id="PS51194"/>
    </source>
</evidence>